<protein>
    <submittedName>
        <fullName evidence="2">Uncharacterized protein</fullName>
    </submittedName>
</protein>
<evidence type="ECO:0000256" key="1">
    <source>
        <dbReference type="SAM" id="MobiDB-lite"/>
    </source>
</evidence>
<organism evidence="2 3">
    <name type="scientific">Streptomonospora halophila</name>
    <dbReference type="NCBI Taxonomy" id="427369"/>
    <lineage>
        <taxon>Bacteria</taxon>
        <taxon>Bacillati</taxon>
        <taxon>Actinomycetota</taxon>
        <taxon>Actinomycetes</taxon>
        <taxon>Streptosporangiales</taxon>
        <taxon>Nocardiopsidaceae</taxon>
        <taxon>Streptomonospora</taxon>
    </lineage>
</organism>
<dbReference type="Proteomes" id="UP001499993">
    <property type="component" value="Unassembled WGS sequence"/>
</dbReference>
<gene>
    <name evidence="2" type="ORF">GCM10023224_31620</name>
</gene>
<keyword evidence="3" id="KW-1185">Reference proteome</keyword>
<comment type="caution">
    <text evidence="2">The sequence shown here is derived from an EMBL/GenBank/DDBJ whole genome shotgun (WGS) entry which is preliminary data.</text>
</comment>
<reference evidence="3" key="1">
    <citation type="journal article" date="2019" name="Int. J. Syst. Evol. Microbiol.">
        <title>The Global Catalogue of Microorganisms (GCM) 10K type strain sequencing project: providing services to taxonomists for standard genome sequencing and annotation.</title>
        <authorList>
            <consortium name="The Broad Institute Genomics Platform"/>
            <consortium name="The Broad Institute Genome Sequencing Center for Infectious Disease"/>
            <person name="Wu L."/>
            <person name="Ma J."/>
        </authorList>
    </citation>
    <scope>NUCLEOTIDE SEQUENCE [LARGE SCALE GENOMIC DNA]</scope>
    <source>
        <strain evidence="3">JCM 18123</strain>
    </source>
</reference>
<feature type="region of interest" description="Disordered" evidence="1">
    <location>
        <begin position="1"/>
        <end position="24"/>
    </location>
</feature>
<dbReference type="EMBL" id="BAABIK010000017">
    <property type="protein sequence ID" value="GAA4945968.1"/>
    <property type="molecule type" value="Genomic_DNA"/>
</dbReference>
<evidence type="ECO:0000313" key="3">
    <source>
        <dbReference type="Proteomes" id="UP001499993"/>
    </source>
</evidence>
<name>A0ABP9GNT4_9ACTN</name>
<proteinExistence type="predicted"/>
<sequence>MDTESDAESTDHPIEPEAPWPRSPTTVQLRCNACMQLRYFADRHADHRGEYSPGPHCKTCGKPVEFRCAACGAQWRPL</sequence>
<dbReference type="RefSeq" id="WP_344146826.1">
    <property type="nucleotide sequence ID" value="NZ_BAABIK010000017.1"/>
</dbReference>
<accession>A0ABP9GNT4</accession>
<evidence type="ECO:0000313" key="2">
    <source>
        <dbReference type="EMBL" id="GAA4945968.1"/>
    </source>
</evidence>